<evidence type="ECO:0000313" key="3">
    <source>
        <dbReference type="Proteomes" id="UP000008037"/>
    </source>
</evidence>
<dbReference type="AlphaFoldDB" id="K0I929"/>
<protein>
    <submittedName>
        <fullName evidence="2">Uncharacterized protein</fullName>
    </submittedName>
</protein>
<sequence length="95" mass="10465">MQIIFCTTCQAAAAAIIQNTGFQSSSSFKIEYSFSFFYSSSITSNKNTILKKDGRLISGAYTHSTNKRRSRQATSSDYGATFNTAPELTNEHLTT</sequence>
<feature type="region of interest" description="Disordered" evidence="1">
    <location>
        <begin position="61"/>
        <end position="95"/>
    </location>
</feature>
<evidence type="ECO:0000313" key="2">
    <source>
        <dbReference type="EMBL" id="AFU57806.1"/>
    </source>
</evidence>
<proteinExistence type="predicted"/>
<organism evidence="2 3">
    <name type="scientific">Nitrososphaera gargensis (strain Ga9.2)</name>
    <dbReference type="NCBI Taxonomy" id="1237085"/>
    <lineage>
        <taxon>Archaea</taxon>
        <taxon>Nitrososphaerota</taxon>
        <taxon>Nitrososphaeria</taxon>
        <taxon>Nitrososphaerales</taxon>
        <taxon>Nitrososphaeraceae</taxon>
        <taxon>Nitrososphaera</taxon>
    </lineage>
</organism>
<dbReference type="BioCyc" id="CNIT1237085:G1324-862-MONOMER"/>
<dbReference type="Proteomes" id="UP000008037">
    <property type="component" value="Chromosome"/>
</dbReference>
<dbReference type="InParanoid" id="K0I929"/>
<dbReference type="HOGENOM" id="CLU_2366302_0_0_2"/>
<gene>
    <name evidence="2" type="ordered locus">Ngar_c08640</name>
</gene>
<evidence type="ECO:0000256" key="1">
    <source>
        <dbReference type="SAM" id="MobiDB-lite"/>
    </source>
</evidence>
<dbReference type="EMBL" id="CP002408">
    <property type="protein sequence ID" value="AFU57806.1"/>
    <property type="molecule type" value="Genomic_DNA"/>
</dbReference>
<keyword evidence="3" id="KW-1185">Reference proteome</keyword>
<accession>K0I929</accession>
<name>K0I929_NITGG</name>
<dbReference type="KEGG" id="nga:Ngar_c08640"/>
<feature type="compositionally biased region" description="Polar residues" evidence="1">
    <location>
        <begin position="72"/>
        <end position="95"/>
    </location>
</feature>
<reference evidence="2 3" key="1">
    <citation type="journal article" date="2012" name="Environ. Microbiol.">
        <title>The genome of the ammonia-oxidizing Candidatus Nitrososphaera gargensis: insights into metabolic versatility and environmental adaptations.</title>
        <authorList>
            <person name="Spang A."/>
            <person name="Poehlein A."/>
            <person name="Offre P."/>
            <person name="Zumbragel S."/>
            <person name="Haider S."/>
            <person name="Rychlik N."/>
            <person name="Nowka B."/>
            <person name="Schmeisser C."/>
            <person name="Lebedeva E.V."/>
            <person name="Rattei T."/>
            <person name="Bohm C."/>
            <person name="Schmid M."/>
            <person name="Galushko A."/>
            <person name="Hatzenpichler R."/>
            <person name="Weinmaier T."/>
            <person name="Daniel R."/>
            <person name="Schleper C."/>
            <person name="Spieck E."/>
            <person name="Streit W."/>
            <person name="Wagner M."/>
        </authorList>
    </citation>
    <scope>NUCLEOTIDE SEQUENCE [LARGE SCALE GENOMIC DNA]</scope>
    <source>
        <strain evidence="3">Ga9.2</strain>
    </source>
</reference>